<dbReference type="InterPro" id="IPR036435">
    <property type="entry name" value="Leukocidin/porin_MspA_sf"/>
</dbReference>
<keyword evidence="4" id="KW-1185">Reference proteome</keyword>
<evidence type="ECO:0000313" key="4">
    <source>
        <dbReference type="Proteomes" id="UP000593818"/>
    </source>
</evidence>
<dbReference type="EMBL" id="CP063450">
    <property type="protein sequence ID" value="QOV99775.1"/>
    <property type="molecule type" value="Genomic_DNA"/>
</dbReference>
<keyword evidence="1 2" id="KW-0732">Signal</keyword>
<dbReference type="RefSeq" id="WP_175427912.1">
    <property type="nucleotide sequence ID" value="NZ_CP040719.1"/>
</dbReference>
<accession>A0A7M2XPU9</accession>
<proteinExistence type="predicted"/>
<dbReference type="Gene3D" id="2.60.40.1650">
    <property type="entry name" value="Porin MspA (Ig-like beta-sandwich domain)"/>
    <property type="match status" value="2"/>
</dbReference>
<dbReference type="InterPro" id="IPR015286">
    <property type="entry name" value="Porin_fam_mycobact-type"/>
</dbReference>
<dbReference type="Pfam" id="PF09203">
    <property type="entry name" value="MspA"/>
    <property type="match status" value="1"/>
</dbReference>
<dbReference type="SUPFAM" id="SSF56959">
    <property type="entry name" value="Leukocidin-like"/>
    <property type="match status" value="2"/>
</dbReference>
<feature type="signal peptide" evidence="2">
    <location>
        <begin position="1"/>
        <end position="35"/>
    </location>
</feature>
<feature type="chain" id="PRO_5033031356" evidence="2">
    <location>
        <begin position="36"/>
        <end position="271"/>
    </location>
</feature>
<organism evidence="3 4">
    <name type="scientific">Rhodococcus pyridinivorans</name>
    <dbReference type="NCBI Taxonomy" id="103816"/>
    <lineage>
        <taxon>Bacteria</taxon>
        <taxon>Bacillati</taxon>
        <taxon>Actinomycetota</taxon>
        <taxon>Actinomycetes</taxon>
        <taxon>Mycobacteriales</taxon>
        <taxon>Nocardiaceae</taxon>
        <taxon>Rhodococcus</taxon>
    </lineage>
</organism>
<dbReference type="Proteomes" id="UP000593818">
    <property type="component" value="Chromosome"/>
</dbReference>
<gene>
    <name evidence="3" type="ORF">INP59_05190</name>
</gene>
<dbReference type="PROSITE" id="PS51318">
    <property type="entry name" value="TAT"/>
    <property type="match status" value="1"/>
</dbReference>
<sequence length="271" mass="28789">MKIQTRRGFRATRNATVAAAAVAGLVLGSAGAAGAEVNDQNRIVSNGHEVIVTQEDTFINGVPPIGGSPLSREWFHNGRGIANIVGPEAADFEDSTFQFGYQVAWTASVDGALGFNWTSPQIELGAVRGVKNVPLYDQVWNTNDDGDYIDYDGNVVEEEDRVPATTDGTEEGDPLFIPNGKTSPEPYAEDALETSGLLPQATVAIELTPAPGIEEVVVAEGEFDGDFKEVQIANVHGAATGVIGPVSLRPFVRVITENGDNVTTYGQVWTL</sequence>
<evidence type="ECO:0000256" key="2">
    <source>
        <dbReference type="SAM" id="SignalP"/>
    </source>
</evidence>
<name>A0A7M2XPU9_9NOCA</name>
<protein>
    <submittedName>
        <fullName evidence="3">MspA family porin</fullName>
    </submittedName>
</protein>
<evidence type="ECO:0000313" key="3">
    <source>
        <dbReference type="EMBL" id="QOV99775.1"/>
    </source>
</evidence>
<dbReference type="InterPro" id="IPR006311">
    <property type="entry name" value="TAT_signal"/>
</dbReference>
<evidence type="ECO:0000256" key="1">
    <source>
        <dbReference type="ARBA" id="ARBA00022729"/>
    </source>
</evidence>
<reference evidence="3 4" key="1">
    <citation type="submission" date="2020-10" db="EMBL/GenBank/DDBJ databases">
        <title>Whole genome sequence of oil-degrading bacteria Rhodococcus pyridinivorans strain 5Ap.</title>
        <authorList>
            <person name="Akhremchuk A.E."/>
            <person name="Valentovich L.N."/>
            <person name="Charniauskaya M.I."/>
            <person name="Bukliarevich H.A."/>
            <person name="Titok M.A."/>
        </authorList>
    </citation>
    <scope>NUCLEOTIDE SEQUENCE [LARGE SCALE GENOMIC DNA]</scope>
    <source>
        <strain evidence="3 4">5Ap</strain>
    </source>
</reference>
<dbReference type="AlphaFoldDB" id="A0A7M2XPU9"/>